<evidence type="ECO:0000256" key="2">
    <source>
        <dbReference type="SAM" id="Phobius"/>
    </source>
</evidence>
<feature type="compositionally biased region" description="Polar residues" evidence="1">
    <location>
        <begin position="201"/>
        <end position="217"/>
    </location>
</feature>
<evidence type="ECO:0000256" key="1">
    <source>
        <dbReference type="SAM" id="MobiDB-lite"/>
    </source>
</evidence>
<dbReference type="InterPro" id="IPR007340">
    <property type="entry name" value="LysM_Opacity-associatedA"/>
</dbReference>
<keyword evidence="2" id="KW-0472">Membrane</keyword>
<dbReference type="EMBL" id="UGHK01000002">
    <property type="protein sequence ID" value="STO71730.1"/>
    <property type="molecule type" value="Genomic_DNA"/>
</dbReference>
<feature type="domain" description="Opacity-associated protein A LysM-like" evidence="3">
    <location>
        <begin position="279"/>
        <end position="358"/>
    </location>
</feature>
<dbReference type="Pfam" id="PF04225">
    <property type="entry name" value="LysM_OapA"/>
    <property type="match status" value="1"/>
</dbReference>
<keyword evidence="2" id="KW-0812">Transmembrane</keyword>
<dbReference type="RefSeq" id="WP_017805990.1">
    <property type="nucleotide sequence ID" value="NZ_PQVK01000053.1"/>
</dbReference>
<name>A0A377I9L8_AVIPA</name>
<feature type="compositionally biased region" description="Polar residues" evidence="1">
    <location>
        <begin position="235"/>
        <end position="253"/>
    </location>
</feature>
<feature type="region of interest" description="Disordered" evidence="1">
    <location>
        <begin position="201"/>
        <end position="264"/>
    </location>
</feature>
<feature type="compositionally biased region" description="Basic and acidic residues" evidence="1">
    <location>
        <begin position="219"/>
        <end position="230"/>
    </location>
</feature>
<dbReference type="AlphaFoldDB" id="A0A377I9L8"/>
<feature type="region of interest" description="Disordered" evidence="1">
    <location>
        <begin position="52"/>
        <end position="75"/>
    </location>
</feature>
<reference evidence="4 5" key="1">
    <citation type="submission" date="2018-06" db="EMBL/GenBank/DDBJ databases">
        <authorList>
            <consortium name="Pathogen Informatics"/>
            <person name="Doyle S."/>
        </authorList>
    </citation>
    <scope>NUCLEOTIDE SEQUENCE [LARGE SCALE GENOMIC DNA]</scope>
    <source>
        <strain evidence="4 5">NCTC11296</strain>
    </source>
</reference>
<dbReference type="Proteomes" id="UP000254465">
    <property type="component" value="Unassembled WGS sequence"/>
</dbReference>
<protein>
    <submittedName>
        <fullName evidence="4">Opacity associated protein A</fullName>
    </submittedName>
</protein>
<gene>
    <name evidence="4" type="primary">oapA</name>
    <name evidence="4" type="ORF">NCTC11296_01643</name>
</gene>
<evidence type="ECO:0000259" key="3">
    <source>
        <dbReference type="Pfam" id="PF04225"/>
    </source>
</evidence>
<evidence type="ECO:0000313" key="5">
    <source>
        <dbReference type="Proteomes" id="UP000254465"/>
    </source>
</evidence>
<keyword evidence="2" id="KW-1133">Transmembrane helix</keyword>
<accession>A0A377I9L8</accession>
<dbReference type="Gene3D" id="3.10.450.350">
    <property type="match status" value="1"/>
</dbReference>
<evidence type="ECO:0000313" key="4">
    <source>
        <dbReference type="EMBL" id="STO71730.1"/>
    </source>
</evidence>
<sequence length="358" mass="40495">MTEQKDIQHNSENSLQLDLEFNQIEPVMPKKMMHSHASIIQRLKNALHTLPTRSSKKNIEQDMSEQENQEDLHTDSSKKNMKFYLNSPEHWGILGFIPPKYRRIFIALLITIFLLFLISWLKPSPETVIFNQATNEIPTQFQSLYQNQSTEEHPLDNLTQQLPPKTTQEDDLTMLIQKIQQNNSEESVVPQDSINKDTLSKITTSDTSLSQPTSATSDAMKKKEMRHISEKVPLQHQTSNKTNLEKNTPQTAKSDSRPPITEAKPATVNNTVLNSGINKTLIIPQGASLMQVFRNNNLNISDVNAMTKAKGVGNALSNFKPGDKVQVYLNAQGRVAQLRLSNGATFIRQANGTYQYKK</sequence>
<proteinExistence type="predicted"/>
<feature type="transmembrane region" description="Helical" evidence="2">
    <location>
        <begin position="104"/>
        <end position="121"/>
    </location>
</feature>
<organism evidence="4 5">
    <name type="scientific">Avibacterium paragallinarum</name>
    <name type="common">Haemophilus gallinarum</name>
    <dbReference type="NCBI Taxonomy" id="728"/>
    <lineage>
        <taxon>Bacteria</taxon>
        <taxon>Pseudomonadati</taxon>
        <taxon>Pseudomonadota</taxon>
        <taxon>Gammaproteobacteria</taxon>
        <taxon>Pasteurellales</taxon>
        <taxon>Pasteurellaceae</taxon>
        <taxon>Avibacterium</taxon>
    </lineage>
</organism>
<dbReference type="GO" id="GO:0042834">
    <property type="term" value="F:peptidoglycan binding"/>
    <property type="evidence" value="ECO:0007669"/>
    <property type="project" value="InterPro"/>
</dbReference>